<evidence type="ECO:0000313" key="3">
    <source>
        <dbReference type="EMBL" id="KAK9760976.1"/>
    </source>
</evidence>
<feature type="signal peptide" evidence="2">
    <location>
        <begin position="1"/>
        <end position="21"/>
    </location>
</feature>
<proteinExistence type="predicted"/>
<evidence type="ECO:0000313" key="4">
    <source>
        <dbReference type="Proteomes" id="UP001479436"/>
    </source>
</evidence>
<feature type="compositionally biased region" description="Basic and acidic residues" evidence="1">
    <location>
        <begin position="109"/>
        <end position="127"/>
    </location>
</feature>
<keyword evidence="2" id="KW-0732">Signal</keyword>
<evidence type="ECO:0000256" key="2">
    <source>
        <dbReference type="SAM" id="SignalP"/>
    </source>
</evidence>
<feature type="compositionally biased region" description="Basic and acidic residues" evidence="1">
    <location>
        <begin position="71"/>
        <end position="82"/>
    </location>
</feature>
<comment type="caution">
    <text evidence="3">The sequence shown here is derived from an EMBL/GenBank/DDBJ whole genome shotgun (WGS) entry which is preliminary data.</text>
</comment>
<dbReference type="EMBL" id="JASJQH010001659">
    <property type="protein sequence ID" value="KAK9760976.1"/>
    <property type="molecule type" value="Genomic_DNA"/>
</dbReference>
<protein>
    <submittedName>
        <fullName evidence="3">Uncharacterized protein</fullName>
    </submittedName>
</protein>
<name>A0ABR2WHM1_9FUNG</name>
<dbReference type="Proteomes" id="UP001479436">
    <property type="component" value="Unassembled WGS sequence"/>
</dbReference>
<feature type="compositionally biased region" description="Basic and acidic residues" evidence="1">
    <location>
        <begin position="164"/>
        <end position="176"/>
    </location>
</feature>
<gene>
    <name evidence="3" type="ORF">K7432_014484</name>
</gene>
<accession>A0ABR2WHM1</accession>
<keyword evidence="4" id="KW-1185">Reference proteome</keyword>
<feature type="chain" id="PRO_5046662673" evidence="2">
    <location>
        <begin position="22"/>
        <end position="224"/>
    </location>
</feature>
<reference evidence="3 4" key="1">
    <citation type="submission" date="2023-04" db="EMBL/GenBank/DDBJ databases">
        <title>Genome of Basidiobolus ranarum AG-B5.</title>
        <authorList>
            <person name="Stajich J.E."/>
            <person name="Carter-House D."/>
            <person name="Gryganskyi A."/>
        </authorList>
    </citation>
    <scope>NUCLEOTIDE SEQUENCE [LARGE SCALE GENOMIC DNA]</scope>
    <source>
        <strain evidence="3 4">AG-B5</strain>
    </source>
</reference>
<evidence type="ECO:0000256" key="1">
    <source>
        <dbReference type="SAM" id="MobiDB-lite"/>
    </source>
</evidence>
<feature type="region of interest" description="Disordered" evidence="1">
    <location>
        <begin position="57"/>
        <end position="176"/>
    </location>
</feature>
<organism evidence="3 4">
    <name type="scientific">Basidiobolus ranarum</name>
    <dbReference type="NCBI Taxonomy" id="34480"/>
    <lineage>
        <taxon>Eukaryota</taxon>
        <taxon>Fungi</taxon>
        <taxon>Fungi incertae sedis</taxon>
        <taxon>Zoopagomycota</taxon>
        <taxon>Entomophthoromycotina</taxon>
        <taxon>Basidiobolomycetes</taxon>
        <taxon>Basidiobolales</taxon>
        <taxon>Basidiobolaceae</taxon>
        <taxon>Basidiobolus</taxon>
    </lineage>
</organism>
<sequence length="224" mass="26072">MFQFRYLLLFIFSYLSLYVVAQSFDEDFTPEVDDVEGSNARINAANFNDDEFFRRRGSLNNVDDEEEEEEDARREPRRRPVADEDEDDDEFLFRHDRVSFTQKGRNGRPSRESSLDFSRNRRVDRMRAAGVRNPQETSRRRPNQPDSDPRSEQVREQQLSDADIDSRESGRARPEGSEMVWNGMMFVNRPIENPRDCIVLTLNKGAACLDPKSFGNGDQPLPQP</sequence>